<dbReference type="EMBL" id="CAACVG010002104">
    <property type="protein sequence ID" value="VEN36059.1"/>
    <property type="molecule type" value="Genomic_DNA"/>
</dbReference>
<keyword evidence="2" id="KW-0325">Glycoprotein</keyword>
<reference evidence="4 5" key="1">
    <citation type="submission" date="2019-01" db="EMBL/GenBank/DDBJ databases">
        <authorList>
            <person name="Sayadi A."/>
        </authorList>
    </citation>
    <scope>NUCLEOTIDE SEQUENCE [LARGE SCALE GENOMIC DNA]</scope>
</reference>
<evidence type="ECO:0000256" key="3">
    <source>
        <dbReference type="SAM" id="SignalP"/>
    </source>
</evidence>
<evidence type="ECO:0000313" key="4">
    <source>
        <dbReference type="EMBL" id="VEN36059.1"/>
    </source>
</evidence>
<organism evidence="4 5">
    <name type="scientific">Callosobruchus maculatus</name>
    <name type="common">Southern cowpea weevil</name>
    <name type="synonym">Pulse bruchid</name>
    <dbReference type="NCBI Taxonomy" id="64391"/>
    <lineage>
        <taxon>Eukaryota</taxon>
        <taxon>Metazoa</taxon>
        <taxon>Ecdysozoa</taxon>
        <taxon>Arthropoda</taxon>
        <taxon>Hexapoda</taxon>
        <taxon>Insecta</taxon>
        <taxon>Pterygota</taxon>
        <taxon>Neoptera</taxon>
        <taxon>Endopterygota</taxon>
        <taxon>Coleoptera</taxon>
        <taxon>Polyphaga</taxon>
        <taxon>Cucujiformia</taxon>
        <taxon>Chrysomeloidea</taxon>
        <taxon>Chrysomelidae</taxon>
        <taxon>Bruchinae</taxon>
        <taxon>Bruchini</taxon>
        <taxon>Callosobruchus</taxon>
    </lineage>
</organism>
<accession>A0A653BKG3</accession>
<keyword evidence="5" id="KW-1185">Reference proteome</keyword>
<dbReference type="AlphaFoldDB" id="A0A653BKG3"/>
<dbReference type="Gene3D" id="2.10.60.10">
    <property type="entry name" value="CD59"/>
    <property type="match status" value="1"/>
</dbReference>
<keyword evidence="1 3" id="KW-0732">Signal</keyword>
<dbReference type="InterPro" id="IPR031424">
    <property type="entry name" value="QVR-like"/>
</dbReference>
<evidence type="ECO:0000313" key="5">
    <source>
        <dbReference type="Proteomes" id="UP000410492"/>
    </source>
</evidence>
<sequence>MAPCKLVLFLALASAAIASPVCYFCLPGTEGCDKPQTHESPTVNCTGSLGDMACMKIAVTYEGIPLTVRSCMDPTVISCDDIKKIVDPVEAAELTECKFCKDDLCNGN</sequence>
<dbReference type="GO" id="GO:0032222">
    <property type="term" value="P:regulation of synaptic transmission, cholinergic"/>
    <property type="evidence" value="ECO:0007669"/>
    <property type="project" value="InterPro"/>
</dbReference>
<dbReference type="GO" id="GO:0030431">
    <property type="term" value="P:sleep"/>
    <property type="evidence" value="ECO:0007669"/>
    <property type="project" value="InterPro"/>
</dbReference>
<name>A0A653BKG3_CALMS</name>
<feature type="chain" id="PRO_5025061229" evidence="3">
    <location>
        <begin position="19"/>
        <end position="108"/>
    </location>
</feature>
<proteinExistence type="predicted"/>
<protein>
    <submittedName>
        <fullName evidence="4">Uncharacterized protein</fullName>
    </submittedName>
</protein>
<gene>
    <name evidence="4" type="ORF">CALMAC_LOCUS1781</name>
</gene>
<evidence type="ECO:0000256" key="2">
    <source>
        <dbReference type="ARBA" id="ARBA00023180"/>
    </source>
</evidence>
<feature type="signal peptide" evidence="3">
    <location>
        <begin position="1"/>
        <end position="18"/>
    </location>
</feature>
<dbReference type="InterPro" id="IPR045860">
    <property type="entry name" value="Snake_toxin-like_sf"/>
</dbReference>
<dbReference type="Proteomes" id="UP000410492">
    <property type="component" value="Unassembled WGS sequence"/>
</dbReference>
<dbReference type="Pfam" id="PF17064">
    <property type="entry name" value="QVR"/>
    <property type="match status" value="1"/>
</dbReference>
<evidence type="ECO:0000256" key="1">
    <source>
        <dbReference type="ARBA" id="ARBA00022729"/>
    </source>
</evidence>